<accession>A0A9Q0IFK4</accession>
<dbReference type="EMBL" id="JANIIK010000110">
    <property type="protein sequence ID" value="KAJ3596188.1"/>
    <property type="molecule type" value="Genomic_DNA"/>
</dbReference>
<dbReference type="AlphaFoldDB" id="A0A9Q0IFK4"/>
<organism evidence="2 3">
    <name type="scientific">Muraenolepis orangiensis</name>
    <name type="common">Patagonian moray cod</name>
    <dbReference type="NCBI Taxonomy" id="630683"/>
    <lineage>
        <taxon>Eukaryota</taxon>
        <taxon>Metazoa</taxon>
        <taxon>Chordata</taxon>
        <taxon>Craniata</taxon>
        <taxon>Vertebrata</taxon>
        <taxon>Euteleostomi</taxon>
        <taxon>Actinopterygii</taxon>
        <taxon>Neopterygii</taxon>
        <taxon>Teleostei</taxon>
        <taxon>Neoteleostei</taxon>
        <taxon>Acanthomorphata</taxon>
        <taxon>Zeiogadaria</taxon>
        <taxon>Gadariae</taxon>
        <taxon>Gadiformes</taxon>
        <taxon>Muraenolepidoidei</taxon>
        <taxon>Muraenolepididae</taxon>
        <taxon>Muraenolepis</taxon>
    </lineage>
</organism>
<dbReference type="Proteomes" id="UP001148018">
    <property type="component" value="Unassembled WGS sequence"/>
</dbReference>
<name>A0A9Q0IFK4_9TELE</name>
<feature type="domain" description="Reverse transcriptase" evidence="1">
    <location>
        <begin position="50"/>
        <end position="318"/>
    </location>
</feature>
<dbReference type="SUPFAM" id="SSF56672">
    <property type="entry name" value="DNA/RNA polymerases"/>
    <property type="match status" value="1"/>
</dbReference>
<dbReference type="InterPro" id="IPR043502">
    <property type="entry name" value="DNA/RNA_pol_sf"/>
</dbReference>
<sequence>MSGQFTTAELRAAIGNLRQGKSPGHDNIHPEFVTHQSETTSAWLCSFFSSCFQRSKLPKTWRRAAVIALLKPGKTAEDPKAYRPISLLCVPFKILERMILSRIEPVVDPQLPREQAGFRRGRSTVDQVTLLTQDIEDSFQAKEKVGVVLLDLTAAYDTVWHRGLHLKLLRTIPDRHMVKFIMEMLSNRSFILRTSDGQRSRLRRLRNGVPQGSVLSPLLFNIYIHDLPETTSRQYGYADDLAIMLRRTTWSAVEQGLNQDMGILAAYLRKWRLQLSTGKTVSAAYHLCNREAKRELSVSVDNKRLEHQLAPKYLGVRLDRTLSYKRHLEEVRAKVTARVSLIRRLAGTTWGASARTLRISTQALVFSAAEYCAPVWSRSPHVKKVVMASWQMRKRRSPIAWAHPRSLYWWDSIVPDFCPQEFMQNFRVSRESFEYICDWLKDIMGRRNTNFRLSVPLRKRVAIAIWKLATGSEYRTISHLFGVGRSTVYNCVREFCDAVVMVLLPVHITMPDAGKLEELATFFNNRWRAPQCVGAIDGSHIPIIAPEECAPEYYNRKGWH</sequence>
<gene>
    <name evidence="2" type="ORF">NHX12_002597</name>
</gene>
<dbReference type="InterPro" id="IPR052560">
    <property type="entry name" value="RdDP_mobile_element"/>
</dbReference>
<evidence type="ECO:0000313" key="2">
    <source>
        <dbReference type="EMBL" id="KAJ3596188.1"/>
    </source>
</evidence>
<dbReference type="PANTHER" id="PTHR36688">
    <property type="entry name" value="ENDO/EXONUCLEASE/PHOSPHATASE DOMAIN-CONTAINING PROTEIN"/>
    <property type="match status" value="1"/>
</dbReference>
<proteinExistence type="predicted"/>
<evidence type="ECO:0000259" key="1">
    <source>
        <dbReference type="PROSITE" id="PS50878"/>
    </source>
</evidence>
<evidence type="ECO:0000313" key="3">
    <source>
        <dbReference type="Proteomes" id="UP001148018"/>
    </source>
</evidence>
<reference evidence="2" key="1">
    <citation type="submission" date="2022-07" db="EMBL/GenBank/DDBJ databases">
        <title>Chromosome-level genome of Muraenolepis orangiensis.</title>
        <authorList>
            <person name="Kim J."/>
        </authorList>
    </citation>
    <scope>NUCLEOTIDE SEQUENCE</scope>
    <source>
        <strain evidence="2">KU_S4_2022</strain>
        <tissue evidence="2">Muscle</tissue>
    </source>
</reference>
<dbReference type="InterPro" id="IPR000477">
    <property type="entry name" value="RT_dom"/>
</dbReference>
<dbReference type="OrthoDB" id="6627079at2759"/>
<comment type="caution">
    <text evidence="2">The sequence shown here is derived from an EMBL/GenBank/DDBJ whole genome shotgun (WGS) entry which is preliminary data.</text>
</comment>
<dbReference type="Pfam" id="PF00078">
    <property type="entry name" value="RVT_1"/>
    <property type="match status" value="1"/>
</dbReference>
<dbReference type="PANTHER" id="PTHR36688:SF1">
    <property type="entry name" value="ENDONUCLEASE_EXONUCLEASE_PHOSPHATASE DOMAIN-CONTAINING PROTEIN"/>
    <property type="match status" value="1"/>
</dbReference>
<keyword evidence="3" id="KW-1185">Reference proteome</keyword>
<dbReference type="PROSITE" id="PS50878">
    <property type="entry name" value="RT_POL"/>
    <property type="match status" value="1"/>
</dbReference>
<protein>
    <recommendedName>
        <fullName evidence="1">Reverse transcriptase domain-containing protein</fullName>
    </recommendedName>
</protein>
<dbReference type="CDD" id="cd01650">
    <property type="entry name" value="RT_nLTR_like"/>
    <property type="match status" value="1"/>
</dbReference>